<dbReference type="RefSeq" id="WP_135244846.1">
    <property type="nucleotide sequence ID" value="NZ_SIHO01000001.1"/>
</dbReference>
<dbReference type="InterPro" id="IPR007267">
    <property type="entry name" value="GtrA_DPMS_TM"/>
</dbReference>
<dbReference type="PANTHER" id="PTHR38459">
    <property type="entry name" value="PROPHAGE BACTOPRENOL-LINKED GLUCOSE TRANSLOCASE HOMOLOG"/>
    <property type="match status" value="1"/>
</dbReference>
<accession>A0A4Y9ERP1</accession>
<sequence length="134" mass="14584">MPQARRAFALQFGRFAVVGLANTATTYVAMWLLHAKLGIDVEVAGRSAYVIGAIQGFLLSRYWTFTHAGQGAVAPQVLGFIVVNLLCAALFGRAVVLLDNWLPLPLATVGATMLVIPVSFILYRWFVFRSKGKA</sequence>
<evidence type="ECO:0000256" key="5">
    <source>
        <dbReference type="ARBA" id="ARBA00023136"/>
    </source>
</evidence>
<organism evidence="8 9">
    <name type="scientific">Glacieibacterium arshaanense</name>
    <dbReference type="NCBI Taxonomy" id="2511025"/>
    <lineage>
        <taxon>Bacteria</taxon>
        <taxon>Pseudomonadati</taxon>
        <taxon>Pseudomonadota</taxon>
        <taxon>Alphaproteobacteria</taxon>
        <taxon>Sphingomonadales</taxon>
        <taxon>Sphingosinicellaceae</taxon>
        <taxon>Glacieibacterium</taxon>
    </lineage>
</organism>
<gene>
    <name evidence="8" type="ORF">EUV02_03660</name>
</gene>
<name>A0A4Y9ERP1_9SPHN</name>
<dbReference type="Proteomes" id="UP000297737">
    <property type="component" value="Unassembled WGS sequence"/>
</dbReference>
<dbReference type="OrthoDB" id="6196188at2"/>
<evidence type="ECO:0000313" key="8">
    <source>
        <dbReference type="EMBL" id="TFU06122.1"/>
    </source>
</evidence>
<dbReference type="AlphaFoldDB" id="A0A4Y9ERP1"/>
<keyword evidence="5 6" id="KW-0472">Membrane</keyword>
<evidence type="ECO:0000259" key="7">
    <source>
        <dbReference type="Pfam" id="PF04138"/>
    </source>
</evidence>
<dbReference type="Pfam" id="PF04138">
    <property type="entry name" value="GtrA_DPMS_TM"/>
    <property type="match status" value="1"/>
</dbReference>
<evidence type="ECO:0000313" key="9">
    <source>
        <dbReference type="Proteomes" id="UP000297737"/>
    </source>
</evidence>
<dbReference type="PANTHER" id="PTHR38459:SF1">
    <property type="entry name" value="PROPHAGE BACTOPRENOL-LINKED GLUCOSE TRANSLOCASE HOMOLOG"/>
    <property type="match status" value="1"/>
</dbReference>
<reference evidence="8 9" key="1">
    <citation type="submission" date="2019-02" db="EMBL/GenBank/DDBJ databases">
        <title>Polymorphobacter sp. isolated from the lake at the Tibet of China.</title>
        <authorList>
            <person name="Li A."/>
        </authorList>
    </citation>
    <scope>NUCLEOTIDE SEQUENCE [LARGE SCALE GENOMIC DNA]</scope>
    <source>
        <strain evidence="8 9">DJ1R-1</strain>
    </source>
</reference>
<evidence type="ECO:0000256" key="1">
    <source>
        <dbReference type="ARBA" id="ARBA00004141"/>
    </source>
</evidence>
<proteinExistence type="inferred from homology"/>
<keyword evidence="4 6" id="KW-1133">Transmembrane helix</keyword>
<feature type="transmembrane region" description="Helical" evidence="6">
    <location>
        <begin position="46"/>
        <end position="65"/>
    </location>
</feature>
<feature type="transmembrane region" description="Helical" evidence="6">
    <location>
        <begin position="77"/>
        <end position="98"/>
    </location>
</feature>
<feature type="transmembrane region" description="Helical" evidence="6">
    <location>
        <begin position="12"/>
        <end position="34"/>
    </location>
</feature>
<comment type="similarity">
    <text evidence="2">Belongs to the GtrA family.</text>
</comment>
<comment type="subcellular location">
    <subcellularLocation>
        <location evidence="1">Membrane</location>
        <topology evidence="1">Multi-pass membrane protein</topology>
    </subcellularLocation>
</comment>
<dbReference type="GO" id="GO:0005886">
    <property type="term" value="C:plasma membrane"/>
    <property type="evidence" value="ECO:0007669"/>
    <property type="project" value="TreeGrafter"/>
</dbReference>
<dbReference type="InterPro" id="IPR051401">
    <property type="entry name" value="GtrA_CellWall_Glycosyl"/>
</dbReference>
<evidence type="ECO:0000256" key="6">
    <source>
        <dbReference type="SAM" id="Phobius"/>
    </source>
</evidence>
<feature type="transmembrane region" description="Helical" evidence="6">
    <location>
        <begin position="104"/>
        <end position="126"/>
    </location>
</feature>
<evidence type="ECO:0000256" key="4">
    <source>
        <dbReference type="ARBA" id="ARBA00022989"/>
    </source>
</evidence>
<evidence type="ECO:0000256" key="2">
    <source>
        <dbReference type="ARBA" id="ARBA00009399"/>
    </source>
</evidence>
<feature type="domain" description="GtrA/DPMS transmembrane" evidence="7">
    <location>
        <begin position="14"/>
        <end position="128"/>
    </location>
</feature>
<dbReference type="EMBL" id="SIHO01000001">
    <property type="protein sequence ID" value="TFU06122.1"/>
    <property type="molecule type" value="Genomic_DNA"/>
</dbReference>
<comment type="caution">
    <text evidence="8">The sequence shown here is derived from an EMBL/GenBank/DDBJ whole genome shotgun (WGS) entry which is preliminary data.</text>
</comment>
<dbReference type="GO" id="GO:0000271">
    <property type="term" value="P:polysaccharide biosynthetic process"/>
    <property type="evidence" value="ECO:0007669"/>
    <property type="project" value="InterPro"/>
</dbReference>
<keyword evidence="9" id="KW-1185">Reference proteome</keyword>
<keyword evidence="3 6" id="KW-0812">Transmembrane</keyword>
<protein>
    <submittedName>
        <fullName evidence="8">GtrA family protein</fullName>
    </submittedName>
</protein>
<evidence type="ECO:0000256" key="3">
    <source>
        <dbReference type="ARBA" id="ARBA00022692"/>
    </source>
</evidence>